<evidence type="ECO:0000313" key="1">
    <source>
        <dbReference type="Proteomes" id="UP000887579"/>
    </source>
</evidence>
<organism evidence="1 2">
    <name type="scientific">Panagrolaimus sp. ES5</name>
    <dbReference type="NCBI Taxonomy" id="591445"/>
    <lineage>
        <taxon>Eukaryota</taxon>
        <taxon>Metazoa</taxon>
        <taxon>Ecdysozoa</taxon>
        <taxon>Nematoda</taxon>
        <taxon>Chromadorea</taxon>
        <taxon>Rhabditida</taxon>
        <taxon>Tylenchina</taxon>
        <taxon>Panagrolaimomorpha</taxon>
        <taxon>Panagrolaimoidea</taxon>
        <taxon>Panagrolaimidae</taxon>
        <taxon>Panagrolaimus</taxon>
    </lineage>
</organism>
<dbReference type="WBParaSite" id="ES5_v2.g12354.t1">
    <property type="protein sequence ID" value="ES5_v2.g12354.t1"/>
    <property type="gene ID" value="ES5_v2.g12354"/>
</dbReference>
<sequence length="322" mass="36992">MTSEIEDDEGKPIKEGTLLQSVKAKYLVVTLLGAGGFANETILGAVFKVRDTQTGEEYAMKVEKKLEKRKHSKLKMEIAILKMLMNERENSHFTQIVDRAKKEKYFFLVMTLVGKSLEDLKREQPEKVFTMGTGIASAVQCLEAVEDLHKYGFIHRDLKPANYACGLADKIRTVYILDFGIARKFAKNEQRVKAPRLQVGFKGTIRFASLACHSNKELGPKDDVESWVYLLLDLVQMQGLPWRRLTDRNEVKKVKEDCRTNRRSELFVDLECRVEFSSVLEYIDSLSYADKIDYAYVYDTMKLAASVCKVNLDDPYDWEPKK</sequence>
<proteinExistence type="predicted"/>
<accession>A0AC34F643</accession>
<protein>
    <submittedName>
        <fullName evidence="2">Protein kinase domain-containing protein</fullName>
    </submittedName>
</protein>
<reference evidence="2" key="1">
    <citation type="submission" date="2022-11" db="UniProtKB">
        <authorList>
            <consortium name="WormBaseParasite"/>
        </authorList>
    </citation>
    <scope>IDENTIFICATION</scope>
</reference>
<name>A0AC34F643_9BILA</name>
<dbReference type="Proteomes" id="UP000887579">
    <property type="component" value="Unplaced"/>
</dbReference>
<evidence type="ECO:0000313" key="2">
    <source>
        <dbReference type="WBParaSite" id="ES5_v2.g12354.t1"/>
    </source>
</evidence>